<evidence type="ECO:0000313" key="1">
    <source>
        <dbReference type="EMBL" id="KAH7232265.1"/>
    </source>
</evidence>
<proteinExistence type="predicted"/>
<name>A0A9P9G579_FUSRE</name>
<sequence length="137" mass="15758">MERSAFLRAYMKITEGKLCVIDSQLLLPPKLSCLASTPRTSEVLVTVNLFTLFTRALQELQYAWGYPPVQFQLQGASPGFRLFPVPVPVHWLRDEMDMDEDDQHAMTALFFLVFAISSQSCPEDRDDIAEEYFKYAR</sequence>
<gene>
    <name evidence="1" type="ORF">BKA55DRAFT_544603</name>
</gene>
<comment type="caution">
    <text evidence="1">The sequence shown here is derived from an EMBL/GenBank/DDBJ whole genome shotgun (WGS) entry which is preliminary data.</text>
</comment>
<keyword evidence="2" id="KW-1185">Reference proteome</keyword>
<evidence type="ECO:0000313" key="2">
    <source>
        <dbReference type="Proteomes" id="UP000720189"/>
    </source>
</evidence>
<organism evidence="1 2">
    <name type="scientific">Fusarium redolens</name>
    <dbReference type="NCBI Taxonomy" id="48865"/>
    <lineage>
        <taxon>Eukaryota</taxon>
        <taxon>Fungi</taxon>
        <taxon>Dikarya</taxon>
        <taxon>Ascomycota</taxon>
        <taxon>Pezizomycotina</taxon>
        <taxon>Sordariomycetes</taxon>
        <taxon>Hypocreomycetidae</taxon>
        <taxon>Hypocreales</taxon>
        <taxon>Nectriaceae</taxon>
        <taxon>Fusarium</taxon>
        <taxon>Fusarium redolens species complex</taxon>
    </lineage>
</organism>
<dbReference type="Proteomes" id="UP000720189">
    <property type="component" value="Unassembled WGS sequence"/>
</dbReference>
<accession>A0A9P9G579</accession>
<protein>
    <submittedName>
        <fullName evidence="1">Uncharacterized protein</fullName>
    </submittedName>
</protein>
<dbReference type="GeneID" id="70220682"/>
<dbReference type="RefSeq" id="XP_046043925.1">
    <property type="nucleotide sequence ID" value="XM_046190728.1"/>
</dbReference>
<reference evidence="1" key="1">
    <citation type="journal article" date="2021" name="Nat. Commun.">
        <title>Genetic determinants of endophytism in the Arabidopsis root mycobiome.</title>
        <authorList>
            <person name="Mesny F."/>
            <person name="Miyauchi S."/>
            <person name="Thiergart T."/>
            <person name="Pickel B."/>
            <person name="Atanasova L."/>
            <person name="Karlsson M."/>
            <person name="Huettel B."/>
            <person name="Barry K.W."/>
            <person name="Haridas S."/>
            <person name="Chen C."/>
            <person name="Bauer D."/>
            <person name="Andreopoulos W."/>
            <person name="Pangilinan J."/>
            <person name="LaButti K."/>
            <person name="Riley R."/>
            <person name="Lipzen A."/>
            <person name="Clum A."/>
            <person name="Drula E."/>
            <person name="Henrissat B."/>
            <person name="Kohler A."/>
            <person name="Grigoriev I.V."/>
            <person name="Martin F.M."/>
            <person name="Hacquard S."/>
        </authorList>
    </citation>
    <scope>NUCLEOTIDE SEQUENCE</scope>
    <source>
        <strain evidence="1">MPI-CAGE-AT-0023</strain>
    </source>
</reference>
<dbReference type="AlphaFoldDB" id="A0A9P9G579"/>
<dbReference type="EMBL" id="JAGMUX010000019">
    <property type="protein sequence ID" value="KAH7232265.1"/>
    <property type="molecule type" value="Genomic_DNA"/>
</dbReference>